<feature type="domain" description="Luciferase-like" evidence="1">
    <location>
        <begin position="2"/>
        <end position="220"/>
    </location>
</feature>
<dbReference type="InterPro" id="IPR036661">
    <property type="entry name" value="Luciferase-like_sf"/>
</dbReference>
<evidence type="ECO:0000259" key="1">
    <source>
        <dbReference type="Pfam" id="PF00296"/>
    </source>
</evidence>
<dbReference type="InterPro" id="IPR050766">
    <property type="entry name" value="Bact_Lucif_Oxidored"/>
</dbReference>
<name>A0A2X3F128_KLEPN</name>
<dbReference type="Gene3D" id="3.20.20.30">
    <property type="entry name" value="Luciferase-like domain"/>
    <property type="match status" value="1"/>
</dbReference>
<organism evidence="2 3">
    <name type="scientific">Klebsiella pneumoniae</name>
    <dbReference type="NCBI Taxonomy" id="573"/>
    <lineage>
        <taxon>Bacteria</taxon>
        <taxon>Pseudomonadati</taxon>
        <taxon>Pseudomonadota</taxon>
        <taxon>Gammaproteobacteria</taxon>
        <taxon>Enterobacterales</taxon>
        <taxon>Enterobacteriaceae</taxon>
        <taxon>Klebsiella/Raoultella group</taxon>
        <taxon>Klebsiella</taxon>
        <taxon>Klebsiella pneumoniae complex</taxon>
    </lineage>
</organism>
<protein>
    <submittedName>
        <fullName evidence="2">Luciferase family protein YtmO</fullName>
    </submittedName>
</protein>
<dbReference type="Pfam" id="PF00296">
    <property type="entry name" value="Bac_luciferase"/>
    <property type="match status" value="1"/>
</dbReference>
<accession>A0A2X3F128</accession>
<dbReference type="InterPro" id="IPR011251">
    <property type="entry name" value="Luciferase-like_dom"/>
</dbReference>
<dbReference type="GO" id="GO:0016705">
    <property type="term" value="F:oxidoreductase activity, acting on paired donors, with incorporation or reduction of molecular oxygen"/>
    <property type="evidence" value="ECO:0007669"/>
    <property type="project" value="InterPro"/>
</dbReference>
<dbReference type="SUPFAM" id="SSF51679">
    <property type="entry name" value="Bacterial luciferase-like"/>
    <property type="match status" value="1"/>
</dbReference>
<proteinExistence type="predicted"/>
<dbReference type="GO" id="GO:0005829">
    <property type="term" value="C:cytosol"/>
    <property type="evidence" value="ECO:0007669"/>
    <property type="project" value="TreeGrafter"/>
</dbReference>
<reference evidence="2 3" key="1">
    <citation type="submission" date="2018-06" db="EMBL/GenBank/DDBJ databases">
        <authorList>
            <consortium name="Pathogen Informatics"/>
            <person name="Doyle S."/>
        </authorList>
    </citation>
    <scope>NUCLEOTIDE SEQUENCE [LARGE SCALE GENOMIC DNA]</scope>
    <source>
        <strain evidence="2 3">NCTC9128</strain>
    </source>
</reference>
<evidence type="ECO:0000313" key="3">
    <source>
        <dbReference type="Proteomes" id="UP000251088"/>
    </source>
</evidence>
<sequence>MGPAASCSSTIAPIRVAENFNLLAALAPGRIDLGVGKAPGGLPLSTRALQQGLHQEEKGTFADQLAQLDNWLSLTEPGGEESLRATPIPPRRADGFLLGASLESAELAARLDWNFVFAAHLNGDSALRRAVFNRWRELSPREAIVAVQVVVADDPATAAALAQQVEVWGVELENGQRVTVGSEAQAVAFARQAGSRPTRIARRESSLISGTPEQVKAGLTRCRRKNSWMNSSLIPPLATGQRACTPCACWRRLTTARRC</sequence>
<dbReference type="Proteomes" id="UP000251088">
    <property type="component" value="Unassembled WGS sequence"/>
</dbReference>
<dbReference type="PANTHER" id="PTHR30137:SF19">
    <property type="entry name" value="LUCIFERASE-LIKE MONOOXYGENASE"/>
    <property type="match status" value="1"/>
</dbReference>
<evidence type="ECO:0000313" key="2">
    <source>
        <dbReference type="EMBL" id="SQC40907.1"/>
    </source>
</evidence>
<dbReference type="EMBL" id="UAWN01000016">
    <property type="protein sequence ID" value="SQC40907.1"/>
    <property type="molecule type" value="Genomic_DNA"/>
</dbReference>
<gene>
    <name evidence="2" type="ORF">NCTC9128_06918</name>
</gene>
<dbReference type="AlphaFoldDB" id="A0A2X3F128"/>
<dbReference type="PANTHER" id="PTHR30137">
    <property type="entry name" value="LUCIFERASE-LIKE MONOOXYGENASE"/>
    <property type="match status" value="1"/>
</dbReference>